<dbReference type="Pfam" id="PF12698">
    <property type="entry name" value="ABC2_membrane_3"/>
    <property type="match status" value="1"/>
</dbReference>
<sequence>MFRRIGAMVRKEFLQLRRDKRTLAMMILLPVIWLIAFGYAVNFDINTIRVYAVDRAANDDSREVLKEIDGEEKFVVYGKLKNEQEAKKVLEENTADVVLIFPEGYRRMPQKDSEKLRIQVDGSRLFTAQSALRKINEVLFDVQKKSMDDMKQEIQDRMKQGAAPEMGIQDQPQMQALLRSMPPERAQAFIEDLKKTMKEQAQKQMDERWKEMENEFPRPGLMKPEVDVLYNPDLKSVQYMIPGLVGLVLIFITTLMTALGIVREKERGTLEQLVVSPLRSMELILGKLLPYFLIALVDFLLVFLVGVRVFDVPFRGDFLPFLLVSLLFLIGSLGMGLLISTVSQNQQQAMQLAVLTLVPQFILSGFVFPLEAMPWGIRWLSYLMPLTYFIPVSRGVFLKGLSPLDYTLPLAVLGLYAFLFIIIASVRFRRSLA</sequence>
<evidence type="ECO:0000256" key="2">
    <source>
        <dbReference type="ARBA" id="ARBA00007783"/>
    </source>
</evidence>
<feature type="domain" description="ABC transmembrane type-2" evidence="9">
    <location>
        <begin position="206"/>
        <end position="431"/>
    </location>
</feature>
<keyword evidence="3" id="KW-0813">Transport</keyword>
<name>A0A8J2VJ76_9BACL</name>
<dbReference type="RefSeq" id="WP_188648392.1">
    <property type="nucleotide sequence ID" value="NZ_BMHQ01000009.1"/>
</dbReference>
<dbReference type="GO" id="GO:0005886">
    <property type="term" value="C:plasma membrane"/>
    <property type="evidence" value="ECO:0007669"/>
    <property type="project" value="UniProtKB-SubCell"/>
</dbReference>
<feature type="transmembrane region" description="Helical" evidence="8">
    <location>
        <begin position="21"/>
        <end position="41"/>
    </location>
</feature>
<feature type="transmembrane region" description="Helical" evidence="8">
    <location>
        <begin position="352"/>
        <end position="377"/>
    </location>
</feature>
<dbReference type="PROSITE" id="PS51012">
    <property type="entry name" value="ABC_TM2"/>
    <property type="match status" value="1"/>
</dbReference>
<dbReference type="GO" id="GO:0140359">
    <property type="term" value="F:ABC-type transporter activity"/>
    <property type="evidence" value="ECO:0007669"/>
    <property type="project" value="InterPro"/>
</dbReference>
<evidence type="ECO:0000256" key="4">
    <source>
        <dbReference type="ARBA" id="ARBA00022475"/>
    </source>
</evidence>
<feature type="transmembrane region" description="Helical" evidence="8">
    <location>
        <begin position="318"/>
        <end position="340"/>
    </location>
</feature>
<evidence type="ECO:0000256" key="5">
    <source>
        <dbReference type="ARBA" id="ARBA00022692"/>
    </source>
</evidence>
<reference evidence="10" key="2">
    <citation type="submission" date="2020-09" db="EMBL/GenBank/DDBJ databases">
        <authorList>
            <person name="Sun Q."/>
            <person name="Zhou Y."/>
        </authorList>
    </citation>
    <scope>NUCLEOTIDE SEQUENCE</scope>
    <source>
        <strain evidence="10">CGMCC 1.15179</strain>
    </source>
</reference>
<keyword evidence="6 8" id="KW-1133">Transmembrane helix</keyword>
<keyword evidence="4" id="KW-1003">Cell membrane</keyword>
<dbReference type="EMBL" id="BMHQ01000009">
    <property type="protein sequence ID" value="GGE23321.1"/>
    <property type="molecule type" value="Genomic_DNA"/>
</dbReference>
<evidence type="ECO:0000256" key="3">
    <source>
        <dbReference type="ARBA" id="ARBA00022448"/>
    </source>
</evidence>
<evidence type="ECO:0000259" key="9">
    <source>
        <dbReference type="PROSITE" id="PS51012"/>
    </source>
</evidence>
<organism evidence="10 11">
    <name type="scientific">Marinithermofilum abyssi</name>
    <dbReference type="NCBI Taxonomy" id="1571185"/>
    <lineage>
        <taxon>Bacteria</taxon>
        <taxon>Bacillati</taxon>
        <taxon>Bacillota</taxon>
        <taxon>Bacilli</taxon>
        <taxon>Bacillales</taxon>
        <taxon>Thermoactinomycetaceae</taxon>
        <taxon>Marinithermofilum</taxon>
    </lineage>
</organism>
<feature type="transmembrane region" description="Helical" evidence="8">
    <location>
        <begin position="283"/>
        <end position="306"/>
    </location>
</feature>
<evidence type="ECO:0000313" key="11">
    <source>
        <dbReference type="Proteomes" id="UP000625210"/>
    </source>
</evidence>
<comment type="subcellular location">
    <subcellularLocation>
        <location evidence="1">Cell membrane</location>
        <topology evidence="1">Multi-pass membrane protein</topology>
    </subcellularLocation>
</comment>
<comment type="similarity">
    <text evidence="2">Belongs to the ABC-2 integral membrane protein family.</text>
</comment>
<gene>
    <name evidence="10" type="ORF">GCM10011571_26780</name>
</gene>
<feature type="transmembrane region" description="Helical" evidence="8">
    <location>
        <begin position="239"/>
        <end position="262"/>
    </location>
</feature>
<evidence type="ECO:0000256" key="8">
    <source>
        <dbReference type="SAM" id="Phobius"/>
    </source>
</evidence>
<protein>
    <submittedName>
        <fullName evidence="10">Transport permease protein</fullName>
    </submittedName>
</protein>
<keyword evidence="7 8" id="KW-0472">Membrane</keyword>
<dbReference type="PANTHER" id="PTHR30294">
    <property type="entry name" value="MEMBRANE COMPONENT OF ABC TRANSPORTER YHHJ-RELATED"/>
    <property type="match status" value="1"/>
</dbReference>
<dbReference type="Proteomes" id="UP000625210">
    <property type="component" value="Unassembled WGS sequence"/>
</dbReference>
<keyword evidence="5 8" id="KW-0812">Transmembrane</keyword>
<dbReference type="AlphaFoldDB" id="A0A8J2VJ76"/>
<comment type="caution">
    <text evidence="10">The sequence shown here is derived from an EMBL/GenBank/DDBJ whole genome shotgun (WGS) entry which is preliminary data.</text>
</comment>
<keyword evidence="11" id="KW-1185">Reference proteome</keyword>
<dbReference type="InterPro" id="IPR051449">
    <property type="entry name" value="ABC-2_transporter_component"/>
</dbReference>
<proteinExistence type="inferred from homology"/>
<dbReference type="PANTHER" id="PTHR30294:SF29">
    <property type="entry name" value="MULTIDRUG ABC TRANSPORTER PERMEASE YBHS-RELATED"/>
    <property type="match status" value="1"/>
</dbReference>
<evidence type="ECO:0000313" key="10">
    <source>
        <dbReference type="EMBL" id="GGE23321.1"/>
    </source>
</evidence>
<reference evidence="10" key="1">
    <citation type="journal article" date="2014" name="Int. J. Syst. Evol. Microbiol.">
        <title>Complete genome sequence of Corynebacterium casei LMG S-19264T (=DSM 44701T), isolated from a smear-ripened cheese.</title>
        <authorList>
            <consortium name="US DOE Joint Genome Institute (JGI-PGF)"/>
            <person name="Walter F."/>
            <person name="Albersmeier A."/>
            <person name="Kalinowski J."/>
            <person name="Ruckert C."/>
        </authorList>
    </citation>
    <scope>NUCLEOTIDE SEQUENCE</scope>
    <source>
        <strain evidence="10">CGMCC 1.15179</strain>
    </source>
</reference>
<accession>A0A8J2VJ76</accession>
<evidence type="ECO:0000256" key="6">
    <source>
        <dbReference type="ARBA" id="ARBA00022989"/>
    </source>
</evidence>
<dbReference type="InterPro" id="IPR047817">
    <property type="entry name" value="ABC2_TM_bact-type"/>
</dbReference>
<feature type="transmembrane region" description="Helical" evidence="8">
    <location>
        <begin position="406"/>
        <end position="428"/>
    </location>
</feature>
<evidence type="ECO:0000256" key="1">
    <source>
        <dbReference type="ARBA" id="ARBA00004651"/>
    </source>
</evidence>
<evidence type="ECO:0000256" key="7">
    <source>
        <dbReference type="ARBA" id="ARBA00023136"/>
    </source>
</evidence>
<dbReference type="InterPro" id="IPR013525">
    <property type="entry name" value="ABC2_TM"/>
</dbReference>